<dbReference type="AlphaFoldDB" id="A0A8J4SI50"/>
<evidence type="ECO:0000313" key="2">
    <source>
        <dbReference type="Proteomes" id="UP000748531"/>
    </source>
</evidence>
<organism evidence="1 2">
    <name type="scientific">Paragonimus heterotremus</name>
    <dbReference type="NCBI Taxonomy" id="100268"/>
    <lineage>
        <taxon>Eukaryota</taxon>
        <taxon>Metazoa</taxon>
        <taxon>Spiralia</taxon>
        <taxon>Lophotrochozoa</taxon>
        <taxon>Platyhelminthes</taxon>
        <taxon>Trematoda</taxon>
        <taxon>Digenea</taxon>
        <taxon>Plagiorchiida</taxon>
        <taxon>Troglotremata</taxon>
        <taxon>Troglotrematidae</taxon>
        <taxon>Paragonimus</taxon>
    </lineage>
</organism>
<dbReference type="Proteomes" id="UP000748531">
    <property type="component" value="Unassembled WGS sequence"/>
</dbReference>
<protein>
    <submittedName>
        <fullName evidence="1">Uncharacterized protein</fullName>
    </submittedName>
</protein>
<reference evidence="1" key="1">
    <citation type="submission" date="2019-05" db="EMBL/GenBank/DDBJ databases">
        <title>Annotation for the trematode Paragonimus heterotremus.</title>
        <authorList>
            <person name="Choi Y.-J."/>
        </authorList>
    </citation>
    <scope>NUCLEOTIDE SEQUENCE</scope>
    <source>
        <strain evidence="1">LC</strain>
    </source>
</reference>
<evidence type="ECO:0000313" key="1">
    <source>
        <dbReference type="EMBL" id="KAF5398778.1"/>
    </source>
</evidence>
<dbReference type="InterPro" id="IPR030547">
    <property type="entry name" value="XRCC2"/>
</dbReference>
<dbReference type="InterPro" id="IPR027417">
    <property type="entry name" value="P-loop_NTPase"/>
</dbReference>
<dbReference type="GO" id="GO:0033063">
    <property type="term" value="C:Rad51B-Rad51C-Rad51D-XRCC2 complex"/>
    <property type="evidence" value="ECO:0007669"/>
    <property type="project" value="InterPro"/>
</dbReference>
<keyword evidence="2" id="KW-1185">Reference proteome</keyword>
<gene>
    <name evidence="1" type="ORF">PHET_07825</name>
</gene>
<dbReference type="OrthoDB" id="420422at2759"/>
<sequence>MMSFLKEHSCVYLNLSAQSTVAYDRTSLDTLLGRYYPRETPESGKSIIEVRQPFFCDCSSFLYETVASCLLPKDLNGCYAQCILIDCGGQFSGVKFEKYLRNHVARQYVESVGGYNPETLVSELLSRFNVVQVFTPREITLALYALRDLLKRIPNSCLFIQHITAFSDLERLMYGSSKGADVEQILCTNLLLCLLRDFSLLCIITRRCWRKSHHENVAGDRQCSIRAPHETVYHEESIPPEWAKHVTHKIELLNCFSKFVSYVKHESTFKIVVDGR</sequence>
<dbReference type="GO" id="GO:0005657">
    <property type="term" value="C:replication fork"/>
    <property type="evidence" value="ECO:0007669"/>
    <property type="project" value="InterPro"/>
</dbReference>
<dbReference type="GO" id="GO:0000724">
    <property type="term" value="P:double-strand break repair via homologous recombination"/>
    <property type="evidence" value="ECO:0007669"/>
    <property type="project" value="InterPro"/>
</dbReference>
<name>A0A8J4SI50_9TREM</name>
<comment type="caution">
    <text evidence="1">The sequence shown here is derived from an EMBL/GenBank/DDBJ whole genome shotgun (WGS) entry which is preliminary data.</text>
</comment>
<accession>A0A8J4SI50</accession>
<dbReference type="Gene3D" id="3.40.50.300">
    <property type="entry name" value="P-loop containing nucleotide triphosphate hydrolases"/>
    <property type="match status" value="1"/>
</dbReference>
<dbReference type="PANTHER" id="PTHR46644">
    <property type="entry name" value="DNA REPAIR PROTEIN XRCC2"/>
    <property type="match status" value="1"/>
</dbReference>
<dbReference type="EMBL" id="LUCH01004649">
    <property type="protein sequence ID" value="KAF5398778.1"/>
    <property type="molecule type" value="Genomic_DNA"/>
</dbReference>
<dbReference type="PANTHER" id="PTHR46644:SF2">
    <property type="entry name" value="DNA REPAIR PROTEIN XRCC2"/>
    <property type="match status" value="1"/>
</dbReference>
<proteinExistence type="predicted"/>